<keyword evidence="5 8" id="KW-0812">Transmembrane</keyword>
<feature type="transmembrane region" description="Helical" evidence="8">
    <location>
        <begin position="316"/>
        <end position="346"/>
    </location>
</feature>
<dbReference type="GO" id="GO:0098797">
    <property type="term" value="C:plasma membrane protein complex"/>
    <property type="evidence" value="ECO:0007669"/>
    <property type="project" value="TreeGrafter"/>
</dbReference>
<evidence type="ECO:0000256" key="7">
    <source>
        <dbReference type="ARBA" id="ARBA00023136"/>
    </source>
</evidence>
<comment type="similarity">
    <text evidence="2">Belongs to the ABC-4 integral membrane protein family. LolC/E subfamily.</text>
</comment>
<evidence type="ECO:0000256" key="2">
    <source>
        <dbReference type="ARBA" id="ARBA00005236"/>
    </source>
</evidence>
<dbReference type="Pfam" id="PF02687">
    <property type="entry name" value="FtsX"/>
    <property type="match status" value="1"/>
</dbReference>
<keyword evidence="7 8" id="KW-0472">Membrane</keyword>
<feature type="domain" description="ABC3 transporter permease C-terminal" evidence="9">
    <location>
        <begin position="274"/>
        <end position="408"/>
    </location>
</feature>
<dbReference type="GO" id="GO:0042953">
    <property type="term" value="P:lipoprotein transport"/>
    <property type="evidence" value="ECO:0007669"/>
    <property type="project" value="InterPro"/>
</dbReference>
<keyword evidence="11" id="KW-0449">Lipoprotein</keyword>
<evidence type="ECO:0000259" key="9">
    <source>
        <dbReference type="Pfam" id="PF02687"/>
    </source>
</evidence>
<keyword evidence="12" id="KW-1185">Reference proteome</keyword>
<keyword evidence="3" id="KW-0813">Transport</keyword>
<evidence type="ECO:0000256" key="3">
    <source>
        <dbReference type="ARBA" id="ARBA00022448"/>
    </source>
</evidence>
<feature type="domain" description="MacB-like periplasmic core" evidence="10">
    <location>
        <begin position="28"/>
        <end position="242"/>
    </location>
</feature>
<dbReference type="InterPro" id="IPR051447">
    <property type="entry name" value="Lipoprotein-release_system"/>
</dbReference>
<organism evidence="11 12">
    <name type="scientific">endosymbiont of Galathealinum brachiosum</name>
    <dbReference type="NCBI Taxonomy" id="2200906"/>
    <lineage>
        <taxon>Bacteria</taxon>
        <taxon>Pseudomonadati</taxon>
        <taxon>Pseudomonadota</taxon>
        <taxon>Gammaproteobacteria</taxon>
        <taxon>sulfur-oxidizing symbionts</taxon>
    </lineage>
</organism>
<protein>
    <submittedName>
        <fullName evidence="11">Lipoprotein-releasing ABC transporter permease subunit</fullName>
    </submittedName>
</protein>
<accession>A0A370DMV4</accession>
<feature type="transmembrane region" description="Helical" evidence="8">
    <location>
        <begin position="381"/>
        <end position="401"/>
    </location>
</feature>
<dbReference type="PANTHER" id="PTHR30489">
    <property type="entry name" value="LIPOPROTEIN-RELEASING SYSTEM TRANSMEMBRANE PROTEIN LOLE"/>
    <property type="match status" value="1"/>
</dbReference>
<evidence type="ECO:0000313" key="12">
    <source>
        <dbReference type="Proteomes" id="UP000254266"/>
    </source>
</evidence>
<feature type="transmembrane region" description="Helical" evidence="8">
    <location>
        <begin position="21"/>
        <end position="48"/>
    </location>
</feature>
<dbReference type="GO" id="GO:0044874">
    <property type="term" value="P:lipoprotein localization to outer membrane"/>
    <property type="evidence" value="ECO:0007669"/>
    <property type="project" value="TreeGrafter"/>
</dbReference>
<comment type="subcellular location">
    <subcellularLocation>
        <location evidence="1">Cell membrane</location>
        <topology evidence="1">Multi-pass membrane protein</topology>
    </subcellularLocation>
</comment>
<sequence>MFRPKELYIGLRYTRAKRRNGFVSFIALISMLGIALGVAALIVVLSVMNGFGKELRERTLGMTAHATVTGQDGKLEDWQSIQIKSAMHPNVVDSAPFTQNEAMLSNRNRVSGAIIRGVLPDQEPKVSEIADKMVSGRLSDLKAGRFGIILGRELANAMGVFEGEKITLITPQANVTPVGVMPRLRRFTVVGVFEAGMHQFDRSMAFIHMNDAQKLFSMGEKVEGVRLKLDDMFSAYEVTHELDRSLGEDYWVRDWTKMHSNLFKALKTEKVVMFIILLLIVAVAAFNIISTLVMTVNDKQADIAILRTIGMTPSSLMWVFIVQGVVIGLVGTLLGVALGVPVALYVNEIVGFVEGLMNTKFLPADVYYITELKSDLRLSDVLTYTASAFGLSVLATIYPAYRAARVQPAEALRYE</sequence>
<feature type="transmembrane region" description="Helical" evidence="8">
    <location>
        <begin position="271"/>
        <end position="296"/>
    </location>
</feature>
<evidence type="ECO:0000256" key="1">
    <source>
        <dbReference type="ARBA" id="ARBA00004651"/>
    </source>
</evidence>
<gene>
    <name evidence="11" type="ORF">DIZ80_01230</name>
</gene>
<dbReference type="Proteomes" id="UP000254266">
    <property type="component" value="Unassembled WGS sequence"/>
</dbReference>
<comment type="caution">
    <text evidence="11">The sequence shown here is derived from an EMBL/GenBank/DDBJ whole genome shotgun (WGS) entry which is preliminary data.</text>
</comment>
<evidence type="ECO:0000313" key="11">
    <source>
        <dbReference type="EMBL" id="RDH86163.1"/>
    </source>
</evidence>
<evidence type="ECO:0000256" key="5">
    <source>
        <dbReference type="ARBA" id="ARBA00022692"/>
    </source>
</evidence>
<dbReference type="InterPro" id="IPR025857">
    <property type="entry name" value="MacB_PCD"/>
</dbReference>
<dbReference type="NCBIfam" id="TIGR02212">
    <property type="entry name" value="lolCE"/>
    <property type="match status" value="1"/>
</dbReference>
<dbReference type="EMBL" id="QFXC01000002">
    <property type="protein sequence ID" value="RDH86163.1"/>
    <property type="molecule type" value="Genomic_DNA"/>
</dbReference>
<dbReference type="InterPro" id="IPR011925">
    <property type="entry name" value="LolCE_TM"/>
</dbReference>
<keyword evidence="6 8" id="KW-1133">Transmembrane helix</keyword>
<dbReference type="PANTHER" id="PTHR30489:SF0">
    <property type="entry name" value="LIPOPROTEIN-RELEASING SYSTEM TRANSMEMBRANE PROTEIN LOLE"/>
    <property type="match status" value="1"/>
</dbReference>
<evidence type="ECO:0000256" key="4">
    <source>
        <dbReference type="ARBA" id="ARBA00022475"/>
    </source>
</evidence>
<name>A0A370DMV4_9GAMM</name>
<reference evidence="11 12" key="1">
    <citation type="journal article" date="2018" name="ISME J.">
        <title>Endosymbiont genomes yield clues of tubeworm success.</title>
        <authorList>
            <person name="Li Y."/>
            <person name="Liles M.R."/>
            <person name="Halanych K.M."/>
        </authorList>
    </citation>
    <scope>NUCLEOTIDE SEQUENCE [LARGE SCALE GENOMIC DNA]</scope>
    <source>
        <strain evidence="11">A1464</strain>
    </source>
</reference>
<proteinExistence type="inferred from homology"/>
<dbReference type="Pfam" id="PF12704">
    <property type="entry name" value="MacB_PCD"/>
    <property type="match status" value="1"/>
</dbReference>
<keyword evidence="4" id="KW-1003">Cell membrane</keyword>
<dbReference type="AlphaFoldDB" id="A0A370DMV4"/>
<evidence type="ECO:0000256" key="8">
    <source>
        <dbReference type="SAM" id="Phobius"/>
    </source>
</evidence>
<evidence type="ECO:0000256" key="6">
    <source>
        <dbReference type="ARBA" id="ARBA00022989"/>
    </source>
</evidence>
<dbReference type="InterPro" id="IPR003838">
    <property type="entry name" value="ABC3_permease_C"/>
</dbReference>
<evidence type="ECO:0000259" key="10">
    <source>
        <dbReference type="Pfam" id="PF12704"/>
    </source>
</evidence>